<dbReference type="Pfam" id="PF13478">
    <property type="entry name" value="XdhC_C"/>
    <property type="match status" value="1"/>
</dbReference>
<dbReference type="Proteomes" id="UP000236345">
    <property type="component" value="Unassembled WGS sequence"/>
</dbReference>
<name>A0A2K1QCF6_9GAMM</name>
<evidence type="ECO:0000259" key="2">
    <source>
        <dbReference type="Pfam" id="PF13478"/>
    </source>
</evidence>
<dbReference type="Gene3D" id="3.40.50.720">
    <property type="entry name" value="NAD(P)-binding Rossmann-like Domain"/>
    <property type="match status" value="1"/>
</dbReference>
<dbReference type="RefSeq" id="WP_103058950.1">
    <property type="nucleotide sequence ID" value="NZ_BSOF01000028.1"/>
</dbReference>
<dbReference type="InterPro" id="IPR003777">
    <property type="entry name" value="XdhC_CoxI"/>
</dbReference>
<evidence type="ECO:0000313" key="3">
    <source>
        <dbReference type="EMBL" id="PNS12714.1"/>
    </source>
</evidence>
<organism evidence="3 4">
    <name type="scientific">Mixta theicola</name>
    <dbReference type="NCBI Taxonomy" id="1458355"/>
    <lineage>
        <taxon>Bacteria</taxon>
        <taxon>Pseudomonadati</taxon>
        <taxon>Pseudomonadota</taxon>
        <taxon>Gammaproteobacteria</taxon>
        <taxon>Enterobacterales</taxon>
        <taxon>Erwiniaceae</taxon>
        <taxon>Mixta</taxon>
    </lineage>
</organism>
<dbReference type="PANTHER" id="PTHR30388:SF6">
    <property type="entry name" value="XANTHINE DEHYDROGENASE SUBUNIT A-RELATED"/>
    <property type="match status" value="1"/>
</dbReference>
<comment type="caution">
    <text evidence="3">The sequence shown here is derived from an EMBL/GenBank/DDBJ whole genome shotgun (WGS) entry which is preliminary data.</text>
</comment>
<dbReference type="InterPro" id="IPR052698">
    <property type="entry name" value="MoCofactor_Util/Proc"/>
</dbReference>
<dbReference type="Pfam" id="PF02625">
    <property type="entry name" value="XdhC_CoxI"/>
    <property type="match status" value="1"/>
</dbReference>
<accession>A0A2K1QCF6</accession>
<sequence>MRLFNELARLEEQNCAFALLQIIECRGSTPRHSAWMIVTEQGDTAGTIGGGMMERLAIDAAREAIAQGASRLFEARLARQGENAVGSDCGGAMTIHIAVYPRRPALFLLGAGHVNREVARLAVGLGFIVTLADTWPANLQHPDLPAVCRRVGGNDYAAIVPQLGLDEQSYVIIATNHEDREALEQIIDLPFRYLGLLASTRKAHHFRNLLRKEHGLSEEQLARLHAPLGLRIGAETPVEIAVSIIAELIQLYRTGQIIPVSQQQDPASAARLTPVEKPVPLSG</sequence>
<feature type="domain" description="XdhC Rossmann" evidence="2">
    <location>
        <begin position="106"/>
        <end position="248"/>
    </location>
</feature>
<evidence type="ECO:0000313" key="4">
    <source>
        <dbReference type="Proteomes" id="UP000236345"/>
    </source>
</evidence>
<gene>
    <name evidence="3" type="ORF">COO59_06275</name>
</gene>
<dbReference type="InterPro" id="IPR027051">
    <property type="entry name" value="XdhC_Rossmann_dom"/>
</dbReference>
<keyword evidence="4" id="KW-1185">Reference proteome</keyword>
<proteinExistence type="predicted"/>
<dbReference type="EMBL" id="NWUO01000003">
    <property type="protein sequence ID" value="PNS12714.1"/>
    <property type="molecule type" value="Genomic_DNA"/>
</dbReference>
<dbReference type="AlphaFoldDB" id="A0A2K1QCF6"/>
<protein>
    <submittedName>
        <fullName evidence="3">XshC-Cox1-family protein</fullName>
    </submittedName>
</protein>
<dbReference type="OrthoDB" id="9815497at2"/>
<dbReference type="PANTHER" id="PTHR30388">
    <property type="entry name" value="ALDEHYDE OXIDOREDUCTASE MOLYBDENUM COFACTOR ASSEMBLY PROTEIN"/>
    <property type="match status" value="1"/>
</dbReference>
<feature type="domain" description="XdhC- CoxI" evidence="1">
    <location>
        <begin position="12"/>
        <end position="73"/>
    </location>
</feature>
<reference evidence="4" key="1">
    <citation type="submission" date="2017-09" db="EMBL/GenBank/DDBJ databases">
        <authorList>
            <person name="Palmer M."/>
            <person name="Steenkamp E.T."/>
            <person name="Coetzee M.P."/>
            <person name="Avontuur J.R."/>
            <person name="Van Zyl E."/>
            <person name="Chan W.-Y."/>
            <person name="Blom J."/>
            <person name="Venter S.N."/>
        </authorList>
    </citation>
    <scope>NUCLEOTIDE SEQUENCE [LARGE SCALE GENOMIC DNA]</scope>
    <source>
        <strain evidence="4">QC88-366</strain>
    </source>
</reference>
<evidence type="ECO:0000259" key="1">
    <source>
        <dbReference type="Pfam" id="PF02625"/>
    </source>
</evidence>